<evidence type="ECO:0000256" key="12">
    <source>
        <dbReference type="SAM" id="Coils"/>
    </source>
</evidence>
<dbReference type="InterPro" id="IPR019740">
    <property type="entry name" value="Pyridox_Oxase_CS"/>
</dbReference>
<keyword evidence="7 9" id="KW-0560">Oxidoreductase</keyword>
<keyword evidence="6 9" id="KW-0288">FMN</keyword>
<dbReference type="PANTHER" id="PTHR10851">
    <property type="entry name" value="PYRIDOXINE-5-PHOSPHATE OXIDASE"/>
    <property type="match status" value="1"/>
</dbReference>
<dbReference type="AlphaFoldDB" id="C6XW24"/>
<keyword evidence="5 9" id="KW-0285">Flavoprotein</keyword>
<feature type="binding site" evidence="9 11">
    <location>
        <begin position="66"/>
        <end position="71"/>
    </location>
    <ligand>
        <name>FMN</name>
        <dbReference type="ChEBI" id="CHEBI:58210"/>
    </ligand>
</feature>
<feature type="binding site" evidence="9 11">
    <location>
        <position position="190"/>
    </location>
    <ligand>
        <name>FMN</name>
        <dbReference type="ChEBI" id="CHEBI:58210"/>
    </ligand>
</feature>
<dbReference type="HAMAP" id="MF_01629">
    <property type="entry name" value="PdxH"/>
    <property type="match status" value="1"/>
</dbReference>
<comment type="pathway">
    <text evidence="1 9">Cofactor metabolism; pyridoxal 5'-phosphate salvage; pyridoxal 5'-phosphate from pyridoxamine 5'-phosphate: step 1/1.</text>
</comment>
<dbReference type="EC" id="1.4.3.5" evidence="9"/>
<protein>
    <recommendedName>
        <fullName evidence="9">Pyridoxine/pyridoxamine 5'-phosphate oxidase</fullName>
        <ecNumber evidence="9">1.4.3.5</ecNumber>
    </recommendedName>
    <alternativeName>
        <fullName evidence="9">PNP/PMP oxidase</fullName>
        <shortName evidence="9">PNPOx</shortName>
    </alternativeName>
    <alternativeName>
        <fullName evidence="9">Pyridoxal 5'-phosphate synthase</fullName>
    </alternativeName>
</protein>
<dbReference type="PROSITE" id="PS01064">
    <property type="entry name" value="PYRIDOX_OXIDASE"/>
    <property type="match status" value="1"/>
</dbReference>
<dbReference type="Pfam" id="PF01243">
    <property type="entry name" value="PNPOx_N"/>
    <property type="match status" value="1"/>
</dbReference>
<evidence type="ECO:0000256" key="6">
    <source>
        <dbReference type="ARBA" id="ARBA00022643"/>
    </source>
</evidence>
<dbReference type="Proteomes" id="UP000000852">
    <property type="component" value="Chromosome"/>
</dbReference>
<dbReference type="FunFam" id="2.30.110.10:FF:000005">
    <property type="entry name" value="NAD(P)H-hydrate epimerase"/>
    <property type="match status" value="1"/>
</dbReference>
<comment type="similarity">
    <text evidence="3 9">Belongs to the pyridoxamine 5'-phosphate oxidase family.</text>
</comment>
<feature type="binding site" evidence="9 11">
    <location>
        <position position="200"/>
    </location>
    <ligand>
        <name>FMN</name>
        <dbReference type="ChEBI" id="CHEBI:58210"/>
    </ligand>
</feature>
<feature type="binding site" evidence="9 10">
    <location>
        <begin position="196"/>
        <end position="198"/>
    </location>
    <ligand>
        <name>substrate</name>
    </ligand>
</feature>
<feature type="domain" description="Pyridoxamine 5'-phosphate oxidase N-terminal" evidence="13">
    <location>
        <begin position="40"/>
        <end position="161"/>
    </location>
</feature>
<evidence type="ECO:0000313" key="16">
    <source>
        <dbReference type="Proteomes" id="UP000000852"/>
    </source>
</evidence>
<comment type="cofactor">
    <cofactor evidence="9 11">
        <name>FMN</name>
        <dbReference type="ChEBI" id="CHEBI:58210"/>
    </cofactor>
    <text evidence="9 11">Binds 1 FMN per subunit.</text>
</comment>
<evidence type="ECO:0000256" key="7">
    <source>
        <dbReference type="ARBA" id="ARBA00023002"/>
    </source>
</evidence>
<accession>C6XW24</accession>
<dbReference type="SUPFAM" id="SSF50475">
    <property type="entry name" value="FMN-binding split barrel"/>
    <property type="match status" value="1"/>
</dbReference>
<evidence type="ECO:0000256" key="5">
    <source>
        <dbReference type="ARBA" id="ARBA00022630"/>
    </source>
</evidence>
<feature type="binding site" evidence="9 10">
    <location>
        <position position="71"/>
    </location>
    <ligand>
        <name>substrate</name>
    </ligand>
</feature>
<feature type="binding site" evidence="9 10">
    <location>
        <position position="132"/>
    </location>
    <ligand>
        <name>substrate</name>
    </ligand>
</feature>
<dbReference type="GO" id="GO:0008615">
    <property type="term" value="P:pyridoxine biosynthetic process"/>
    <property type="evidence" value="ECO:0007669"/>
    <property type="project" value="UniProtKB-UniRule"/>
</dbReference>
<evidence type="ECO:0000313" key="15">
    <source>
        <dbReference type="EMBL" id="ACU04103.1"/>
    </source>
</evidence>
<dbReference type="InterPro" id="IPR012349">
    <property type="entry name" value="Split_barrel_FMN-bd"/>
</dbReference>
<comment type="pathway">
    <text evidence="2 9">Cofactor metabolism; pyridoxal 5'-phosphate salvage; pyridoxal 5'-phosphate from pyridoxine 5'-phosphate: step 1/1.</text>
</comment>
<proteinExistence type="inferred from homology"/>
<dbReference type="eggNOG" id="COG0259">
    <property type="taxonomic scope" value="Bacteria"/>
</dbReference>
<keyword evidence="16" id="KW-1185">Reference proteome</keyword>
<dbReference type="UniPathway" id="UPA01068">
    <property type="reaction ID" value="UER00304"/>
</dbReference>
<dbReference type="NCBIfam" id="NF004231">
    <property type="entry name" value="PRK05679.1"/>
    <property type="match status" value="1"/>
</dbReference>
<feature type="binding site" evidence="9 11">
    <location>
        <position position="110"/>
    </location>
    <ligand>
        <name>FMN</name>
        <dbReference type="ChEBI" id="CHEBI:58210"/>
    </ligand>
</feature>
<sequence>MMDHNKNNLHDLRQEYRAAQLTEQDVESDPILQFGKWFNAAVDAQLYEPNVMTLATSDRFGKPSARIVLLKGFDENGFVFYTNYESKKGRDLIENPQAALVFFWAELERQVRIEGVVSKVDAETSAAYFHSRPAGSQIGALASPQSKVLDNRESLEQKVAALTKEFEGREIPRPLHWGGYLIEPSHLEFWQGRPSRLHDRIAYDLVDGSWIINRLAP</sequence>
<dbReference type="HOGENOM" id="CLU_032263_2_2_10"/>
<dbReference type="NCBIfam" id="TIGR00558">
    <property type="entry name" value="pdxH"/>
    <property type="match status" value="1"/>
</dbReference>
<dbReference type="PIRSF" id="PIRSF000190">
    <property type="entry name" value="Pyd_amn-ph_oxd"/>
    <property type="match status" value="1"/>
</dbReference>
<feature type="binding site" evidence="9 10">
    <location>
        <position position="136"/>
    </location>
    <ligand>
        <name>substrate</name>
    </ligand>
</feature>
<dbReference type="KEGG" id="phe:Phep_1895"/>
<evidence type="ECO:0000259" key="13">
    <source>
        <dbReference type="Pfam" id="PF01243"/>
    </source>
</evidence>
<dbReference type="InterPro" id="IPR000659">
    <property type="entry name" value="Pyridox_Oxase"/>
</dbReference>
<evidence type="ECO:0000256" key="8">
    <source>
        <dbReference type="ARBA" id="ARBA00023096"/>
    </source>
</evidence>
<evidence type="ECO:0000256" key="2">
    <source>
        <dbReference type="ARBA" id="ARBA00005037"/>
    </source>
</evidence>
<evidence type="ECO:0000259" key="14">
    <source>
        <dbReference type="Pfam" id="PF10590"/>
    </source>
</evidence>
<evidence type="ECO:0000256" key="3">
    <source>
        <dbReference type="ARBA" id="ARBA00007301"/>
    </source>
</evidence>
<dbReference type="InterPro" id="IPR019576">
    <property type="entry name" value="Pyridoxamine_oxidase_dimer_C"/>
</dbReference>
<comment type="catalytic activity">
    <reaction evidence="9">
        <text>pyridoxamine 5'-phosphate + O2 + H2O = pyridoxal 5'-phosphate + H2O2 + NH4(+)</text>
        <dbReference type="Rhea" id="RHEA:15817"/>
        <dbReference type="ChEBI" id="CHEBI:15377"/>
        <dbReference type="ChEBI" id="CHEBI:15379"/>
        <dbReference type="ChEBI" id="CHEBI:16240"/>
        <dbReference type="ChEBI" id="CHEBI:28938"/>
        <dbReference type="ChEBI" id="CHEBI:58451"/>
        <dbReference type="ChEBI" id="CHEBI:597326"/>
        <dbReference type="EC" id="1.4.3.5"/>
    </reaction>
</comment>
<dbReference type="Pfam" id="PF10590">
    <property type="entry name" value="PNP_phzG_C"/>
    <property type="match status" value="1"/>
</dbReference>
<keyword evidence="12" id="KW-0175">Coiled coil</keyword>
<reference evidence="15 16" key="1">
    <citation type="journal article" date="2009" name="Stand. Genomic Sci.">
        <title>Complete genome sequence of Pedobacter heparinus type strain (HIM 762-3).</title>
        <authorList>
            <person name="Han C."/>
            <person name="Spring S."/>
            <person name="Lapidus A."/>
            <person name="Del Rio T.G."/>
            <person name="Tice H."/>
            <person name="Copeland A."/>
            <person name="Cheng J.F."/>
            <person name="Lucas S."/>
            <person name="Chen F."/>
            <person name="Nolan M."/>
            <person name="Bruce D."/>
            <person name="Goodwin L."/>
            <person name="Pitluck S."/>
            <person name="Ivanova N."/>
            <person name="Mavromatis K."/>
            <person name="Mikhailova N."/>
            <person name="Pati A."/>
            <person name="Chen A."/>
            <person name="Palaniappan K."/>
            <person name="Land M."/>
            <person name="Hauser L."/>
            <person name="Chang Y.J."/>
            <person name="Jeffries C.C."/>
            <person name="Saunders E."/>
            <person name="Chertkov O."/>
            <person name="Brettin T."/>
            <person name="Goker M."/>
            <person name="Rohde M."/>
            <person name="Bristow J."/>
            <person name="Eisen J.A."/>
            <person name="Markowitz V."/>
            <person name="Hugenholtz P."/>
            <person name="Kyrpides N.C."/>
            <person name="Klenk H.P."/>
            <person name="Detter J.C."/>
        </authorList>
    </citation>
    <scope>NUCLEOTIDE SEQUENCE [LARGE SCALE GENOMIC DNA]</scope>
    <source>
        <strain evidence="16">ATCC 13125 / DSM 2366 / CIP 104194 / JCM 7457 / NBRC 12017 / NCIMB 9290 / NRRL B-14731 / HIM 762-3</strain>
    </source>
</reference>
<dbReference type="STRING" id="485917.Phep_1895"/>
<dbReference type="PANTHER" id="PTHR10851:SF0">
    <property type="entry name" value="PYRIDOXINE-5'-PHOSPHATE OXIDASE"/>
    <property type="match status" value="1"/>
</dbReference>
<name>C6XW24_PEDHD</name>
<feature type="binding site" evidence="9 11">
    <location>
        <begin position="81"/>
        <end position="82"/>
    </location>
    <ligand>
        <name>FMN</name>
        <dbReference type="ChEBI" id="CHEBI:58210"/>
    </ligand>
</feature>
<dbReference type="GO" id="GO:0004733">
    <property type="term" value="F:pyridoxamine phosphate oxidase activity"/>
    <property type="evidence" value="ECO:0007669"/>
    <property type="project" value="UniProtKB-UniRule"/>
</dbReference>
<feature type="binding site" evidence="9 11">
    <location>
        <position position="87"/>
    </location>
    <ligand>
        <name>FMN</name>
        <dbReference type="ChEBI" id="CHEBI:58210"/>
    </ligand>
</feature>
<feature type="coiled-coil region" evidence="12">
    <location>
        <begin position="2"/>
        <end position="29"/>
    </location>
</feature>
<gene>
    <name evidence="9" type="primary">pdxH</name>
    <name evidence="15" type="ordered locus">Phep_1895</name>
</gene>
<feature type="binding site" evidence="10">
    <location>
        <begin position="13"/>
        <end position="16"/>
    </location>
    <ligand>
        <name>substrate</name>
    </ligand>
</feature>
<dbReference type="Gene3D" id="2.30.110.10">
    <property type="entry name" value="Electron Transport, Fmn-binding Protein, Chain A"/>
    <property type="match status" value="1"/>
</dbReference>
<dbReference type="EMBL" id="CP001681">
    <property type="protein sequence ID" value="ACU04103.1"/>
    <property type="molecule type" value="Genomic_DNA"/>
</dbReference>
<evidence type="ECO:0000256" key="11">
    <source>
        <dbReference type="PIRSR" id="PIRSR000190-2"/>
    </source>
</evidence>
<evidence type="ECO:0000256" key="1">
    <source>
        <dbReference type="ARBA" id="ARBA00004738"/>
    </source>
</evidence>
<dbReference type="InterPro" id="IPR011576">
    <property type="entry name" value="Pyridox_Oxase_N"/>
</dbReference>
<dbReference type="GO" id="GO:0010181">
    <property type="term" value="F:FMN binding"/>
    <property type="evidence" value="ECO:0007669"/>
    <property type="project" value="UniProtKB-UniRule"/>
</dbReference>
<evidence type="ECO:0000256" key="4">
    <source>
        <dbReference type="ARBA" id="ARBA00011738"/>
    </source>
</evidence>
<keyword evidence="8 9" id="KW-0664">Pyridoxine biosynthesis</keyword>
<feature type="binding site" evidence="9 11">
    <location>
        <position position="88"/>
    </location>
    <ligand>
        <name>FMN</name>
        <dbReference type="ChEBI" id="CHEBI:58210"/>
    </ligand>
</feature>
<comment type="catalytic activity">
    <reaction evidence="9">
        <text>pyridoxine 5'-phosphate + O2 = pyridoxal 5'-phosphate + H2O2</text>
        <dbReference type="Rhea" id="RHEA:15149"/>
        <dbReference type="ChEBI" id="CHEBI:15379"/>
        <dbReference type="ChEBI" id="CHEBI:16240"/>
        <dbReference type="ChEBI" id="CHEBI:58589"/>
        <dbReference type="ChEBI" id="CHEBI:597326"/>
        <dbReference type="EC" id="1.4.3.5"/>
    </reaction>
</comment>
<feature type="domain" description="Pyridoxine 5'-phosphate oxidase dimerisation C-terminal" evidence="14">
    <location>
        <begin position="177"/>
        <end position="217"/>
    </location>
</feature>
<evidence type="ECO:0000256" key="10">
    <source>
        <dbReference type="PIRSR" id="PIRSR000190-1"/>
    </source>
</evidence>
<feature type="binding site" evidence="9 10">
    <location>
        <position position="128"/>
    </location>
    <ligand>
        <name>substrate</name>
    </ligand>
</feature>
<comment type="subunit">
    <text evidence="4 9">Homodimer.</text>
</comment>
<comment type="function">
    <text evidence="9">Catalyzes the oxidation of either pyridoxine 5'-phosphate (PNP) or pyridoxamine 5'-phosphate (PMP) into pyridoxal 5'-phosphate (PLP).</text>
</comment>
<evidence type="ECO:0000256" key="9">
    <source>
        <dbReference type="HAMAP-Rule" id="MF_01629"/>
    </source>
</evidence>
<organism evidence="15 16">
    <name type="scientific">Pedobacter heparinus (strain ATCC 13125 / DSM 2366 / CIP 104194 / JCM 7457 / NBRC 12017 / NCIMB 9290 / NRRL B-14731 / HIM 762-3)</name>
    <dbReference type="NCBI Taxonomy" id="485917"/>
    <lineage>
        <taxon>Bacteria</taxon>
        <taxon>Pseudomonadati</taxon>
        <taxon>Bacteroidota</taxon>
        <taxon>Sphingobacteriia</taxon>
        <taxon>Sphingobacteriales</taxon>
        <taxon>Sphingobacteriaceae</taxon>
        <taxon>Pedobacter</taxon>
    </lineage>
</organism>
<feature type="binding site" evidence="9 11">
    <location>
        <begin position="145"/>
        <end position="146"/>
    </location>
    <ligand>
        <name>FMN</name>
        <dbReference type="ChEBI" id="CHEBI:58210"/>
    </ligand>
</feature>